<reference evidence="1" key="1">
    <citation type="submission" date="2022-06" db="EMBL/GenBank/DDBJ databases">
        <title>Genome sequencing of Brevibacillus sp. BB3-R1.</title>
        <authorList>
            <person name="Heo J."/>
            <person name="Lee D."/>
            <person name="Won M."/>
            <person name="Han B.-H."/>
            <person name="Hong S.-B."/>
            <person name="Kwon S.-W."/>
        </authorList>
    </citation>
    <scope>NUCLEOTIDE SEQUENCE</scope>
    <source>
        <strain evidence="1">BB3-R1</strain>
    </source>
</reference>
<organism evidence="1 2">
    <name type="scientific">Brevibacillus ruminantium</name>
    <dbReference type="NCBI Taxonomy" id="2950604"/>
    <lineage>
        <taxon>Bacteria</taxon>
        <taxon>Bacillati</taxon>
        <taxon>Bacillota</taxon>
        <taxon>Bacilli</taxon>
        <taxon>Bacillales</taxon>
        <taxon>Paenibacillaceae</taxon>
        <taxon>Brevibacillus</taxon>
    </lineage>
</organism>
<dbReference type="NCBIfam" id="TIGR02678">
    <property type="entry name" value="TIGR02678 family protein"/>
    <property type="match status" value="1"/>
</dbReference>
<keyword evidence="2" id="KW-1185">Reference proteome</keyword>
<name>A0ABY4WD49_9BACL</name>
<evidence type="ECO:0000313" key="1">
    <source>
        <dbReference type="EMBL" id="USG65091.1"/>
    </source>
</evidence>
<dbReference type="InterPro" id="IPR013494">
    <property type="entry name" value="CHP02678"/>
</dbReference>
<dbReference type="Proteomes" id="UP001056500">
    <property type="component" value="Chromosome"/>
</dbReference>
<dbReference type="RefSeq" id="WP_251872198.1">
    <property type="nucleotide sequence ID" value="NZ_CP098755.1"/>
</dbReference>
<protein>
    <submittedName>
        <fullName evidence="1">TIGR02678 family protein</fullName>
    </submittedName>
</protein>
<gene>
    <name evidence="1" type="ORF">NDK47_23700</name>
</gene>
<dbReference type="Pfam" id="PF09661">
    <property type="entry name" value="DUF2398"/>
    <property type="match status" value="1"/>
</dbReference>
<sequence length="408" mass="48707">MGRGGTRSWALRRMRMQGRSGADVWRERRHSCAHALLNRPWITKEEEPELFYWIRDQYRELRDWFAEYAGFSLILTRSMAKLDKAPLRAYPWMGFQEFREPRDYTFFTYGLWFLEGKTELDQFLLKDMVVQIQEQMVGTGLHVDWELYPHRLSMVRALKKLKQLGVLIAVDGDEQDWAHNDENNVLYECTPNVRYVLRQFPEELTRFTDIHELNAQMVYTDTVDGEMRRRRHRVYRRLLLEPVILDQDWDSDDLYYVITQRRSLIEQLRAMFGWEGSRYREGLLFFHPDATGDGDLFPTMSAISDLVLLLAGELRRLQHAESTLWYVEENGEMILGRTDMENLLLVLRQRHKEYWSKEHQDMTAAELAEALTRHMSEWGLGRWQHENRFAISPVLSRWNGIYQTEDPA</sequence>
<dbReference type="EMBL" id="CP098755">
    <property type="protein sequence ID" value="USG65091.1"/>
    <property type="molecule type" value="Genomic_DNA"/>
</dbReference>
<evidence type="ECO:0000313" key="2">
    <source>
        <dbReference type="Proteomes" id="UP001056500"/>
    </source>
</evidence>
<accession>A0ABY4WD49</accession>
<proteinExistence type="predicted"/>